<evidence type="ECO:0000313" key="9">
    <source>
        <dbReference type="EMBL" id="NHC12410.1"/>
    </source>
</evidence>
<feature type="transmembrane region" description="Helical" evidence="7">
    <location>
        <begin position="56"/>
        <end position="76"/>
    </location>
</feature>
<dbReference type="SUPFAM" id="SSF103481">
    <property type="entry name" value="Multidrug resistance efflux transporter EmrE"/>
    <property type="match status" value="2"/>
</dbReference>
<feature type="transmembrane region" description="Helical" evidence="7">
    <location>
        <begin position="195"/>
        <end position="213"/>
    </location>
</feature>
<keyword evidence="10" id="KW-1185">Reference proteome</keyword>
<feature type="domain" description="EamA" evidence="8">
    <location>
        <begin position="136"/>
        <end position="266"/>
    </location>
</feature>
<feature type="transmembrane region" description="Helical" evidence="7">
    <location>
        <begin position="135"/>
        <end position="153"/>
    </location>
</feature>
<protein>
    <submittedName>
        <fullName evidence="9">EamA family transporter</fullName>
    </submittedName>
</protein>
<evidence type="ECO:0000256" key="4">
    <source>
        <dbReference type="ARBA" id="ARBA00022989"/>
    </source>
</evidence>
<feature type="transmembrane region" description="Helical" evidence="7">
    <location>
        <begin position="165"/>
        <end position="183"/>
    </location>
</feature>
<keyword evidence="4 7" id="KW-1133">Transmembrane helix</keyword>
<dbReference type="InterPro" id="IPR050638">
    <property type="entry name" value="AA-Vitamin_Transporters"/>
</dbReference>
<feature type="transmembrane region" description="Helical" evidence="7">
    <location>
        <begin position="26"/>
        <end position="44"/>
    </location>
</feature>
<dbReference type="InterPro" id="IPR037185">
    <property type="entry name" value="EmrE-like"/>
</dbReference>
<evidence type="ECO:0000259" key="8">
    <source>
        <dbReference type="Pfam" id="PF00892"/>
    </source>
</evidence>
<comment type="similarity">
    <text evidence="2">Belongs to the EamA transporter family.</text>
</comment>
<feature type="compositionally biased region" description="Pro residues" evidence="6">
    <location>
        <begin position="283"/>
        <end position="292"/>
    </location>
</feature>
<dbReference type="EMBL" id="JAANNP010000001">
    <property type="protein sequence ID" value="NHC12410.1"/>
    <property type="molecule type" value="Genomic_DNA"/>
</dbReference>
<evidence type="ECO:0000256" key="5">
    <source>
        <dbReference type="ARBA" id="ARBA00023136"/>
    </source>
</evidence>
<evidence type="ECO:0000256" key="3">
    <source>
        <dbReference type="ARBA" id="ARBA00022692"/>
    </source>
</evidence>
<feature type="transmembrane region" description="Helical" evidence="7">
    <location>
        <begin position="107"/>
        <end position="123"/>
    </location>
</feature>
<organism evidence="9 10">
    <name type="scientific">Motilibacter deserti</name>
    <dbReference type="NCBI Taxonomy" id="2714956"/>
    <lineage>
        <taxon>Bacteria</taxon>
        <taxon>Bacillati</taxon>
        <taxon>Actinomycetota</taxon>
        <taxon>Actinomycetes</taxon>
        <taxon>Motilibacterales</taxon>
        <taxon>Motilibacteraceae</taxon>
        <taxon>Motilibacter</taxon>
    </lineage>
</organism>
<feature type="transmembrane region" description="Helical" evidence="7">
    <location>
        <begin position="82"/>
        <end position="100"/>
    </location>
</feature>
<sequence>MVLASCSSLQLGAALAAHLFDSTGSTGATLLRLGLAALILLVAVRPRVRKWEARQWRAIAVLGVSMAGMNGFFYAAIDRIPLGTAVTIEFLGPLALAAVLTHRARDLAWVLLAGIGVVLLWAGSEGLDGEGLDPVGVVLVLVAAVFWAGYILASARVGAAVPGHGGLAVAVAIGALVLLPAGAHGASAAFTQPDLLLLAAGTGLLASVIPYSLELAALRRLPKSLFGVLLSLEPVVAVLAGWVLLSQGMRPLEAVAVAVVVAASVGSTLSARPAPAERSPEPARTPDPVLPG</sequence>
<dbReference type="Pfam" id="PF00892">
    <property type="entry name" value="EamA"/>
    <property type="match status" value="1"/>
</dbReference>
<name>A0ABX0GRR8_9ACTN</name>
<comment type="caution">
    <text evidence="9">The sequence shown here is derived from an EMBL/GenBank/DDBJ whole genome shotgun (WGS) entry which is preliminary data.</text>
</comment>
<dbReference type="PANTHER" id="PTHR32322">
    <property type="entry name" value="INNER MEMBRANE TRANSPORTER"/>
    <property type="match status" value="1"/>
</dbReference>
<dbReference type="PANTHER" id="PTHR32322:SF2">
    <property type="entry name" value="EAMA DOMAIN-CONTAINING PROTEIN"/>
    <property type="match status" value="1"/>
</dbReference>
<keyword evidence="5 7" id="KW-0472">Membrane</keyword>
<dbReference type="Proteomes" id="UP000800981">
    <property type="component" value="Unassembled WGS sequence"/>
</dbReference>
<dbReference type="InterPro" id="IPR000620">
    <property type="entry name" value="EamA_dom"/>
</dbReference>
<evidence type="ECO:0000256" key="7">
    <source>
        <dbReference type="SAM" id="Phobius"/>
    </source>
</evidence>
<reference evidence="9 10" key="1">
    <citation type="submission" date="2020-03" db="EMBL/GenBank/DDBJ databases">
        <title>Two novel Motilibacter sp.</title>
        <authorList>
            <person name="Liu S."/>
        </authorList>
    </citation>
    <scope>NUCLEOTIDE SEQUENCE [LARGE SCALE GENOMIC DNA]</scope>
    <source>
        <strain evidence="9 10">E257</strain>
    </source>
</reference>
<proteinExistence type="inferred from homology"/>
<evidence type="ECO:0000256" key="1">
    <source>
        <dbReference type="ARBA" id="ARBA00004141"/>
    </source>
</evidence>
<keyword evidence="3 7" id="KW-0812">Transmembrane</keyword>
<feature type="region of interest" description="Disordered" evidence="6">
    <location>
        <begin position="271"/>
        <end position="292"/>
    </location>
</feature>
<evidence type="ECO:0000256" key="2">
    <source>
        <dbReference type="ARBA" id="ARBA00007362"/>
    </source>
</evidence>
<comment type="subcellular location">
    <subcellularLocation>
        <location evidence="1">Membrane</location>
        <topology evidence="1">Multi-pass membrane protein</topology>
    </subcellularLocation>
</comment>
<feature type="transmembrane region" description="Helical" evidence="7">
    <location>
        <begin position="225"/>
        <end position="245"/>
    </location>
</feature>
<evidence type="ECO:0000313" key="10">
    <source>
        <dbReference type="Proteomes" id="UP000800981"/>
    </source>
</evidence>
<evidence type="ECO:0000256" key="6">
    <source>
        <dbReference type="SAM" id="MobiDB-lite"/>
    </source>
</evidence>
<gene>
    <name evidence="9" type="ORF">G9H71_01260</name>
</gene>
<accession>A0ABX0GRR8</accession>